<feature type="transmembrane region" description="Helical" evidence="14">
    <location>
        <begin position="249"/>
        <end position="266"/>
    </location>
</feature>
<evidence type="ECO:0000256" key="3">
    <source>
        <dbReference type="ARBA" id="ARBA00012668"/>
    </source>
</evidence>
<keyword evidence="8 14" id="KW-1133">Transmembrane helix</keyword>
<dbReference type="Pfam" id="PF08022">
    <property type="entry name" value="FAD_binding_8"/>
    <property type="match status" value="1"/>
</dbReference>
<evidence type="ECO:0000256" key="1">
    <source>
        <dbReference type="ARBA" id="ARBA00004651"/>
    </source>
</evidence>
<evidence type="ECO:0000256" key="9">
    <source>
        <dbReference type="ARBA" id="ARBA00023002"/>
    </source>
</evidence>
<evidence type="ECO:0000313" key="16">
    <source>
        <dbReference type="EMBL" id="WFD40850.1"/>
    </source>
</evidence>
<dbReference type="InterPro" id="IPR017938">
    <property type="entry name" value="Riboflavin_synthase-like_b-brl"/>
</dbReference>
<evidence type="ECO:0000256" key="12">
    <source>
        <dbReference type="ARBA" id="ARBA00048483"/>
    </source>
</evidence>
<dbReference type="AlphaFoldDB" id="A0AAF0F4U9"/>
<dbReference type="PANTHER" id="PTHR32361">
    <property type="entry name" value="FERRIC/CUPRIC REDUCTASE TRANSMEMBRANE COMPONENT"/>
    <property type="match status" value="1"/>
</dbReference>
<evidence type="ECO:0000256" key="11">
    <source>
        <dbReference type="ARBA" id="ARBA00023136"/>
    </source>
</evidence>
<feature type="region of interest" description="Disordered" evidence="13">
    <location>
        <begin position="422"/>
        <end position="451"/>
    </location>
</feature>
<dbReference type="GeneID" id="85227492"/>
<evidence type="ECO:0000256" key="5">
    <source>
        <dbReference type="ARBA" id="ARBA00022475"/>
    </source>
</evidence>
<dbReference type="Proteomes" id="UP001217754">
    <property type="component" value="Chromosome 8"/>
</dbReference>
<comment type="subcellular location">
    <subcellularLocation>
        <location evidence="1">Cell membrane</location>
        <topology evidence="1">Multi-pass membrane protein</topology>
    </subcellularLocation>
</comment>
<dbReference type="SFLD" id="SFLDG01168">
    <property type="entry name" value="Ferric_reductase_subgroup_(FRE"/>
    <property type="match status" value="1"/>
</dbReference>
<keyword evidence="10" id="KW-0406">Ion transport</keyword>
<feature type="transmembrane region" description="Helical" evidence="14">
    <location>
        <begin position="220"/>
        <end position="242"/>
    </location>
</feature>
<evidence type="ECO:0000256" key="6">
    <source>
        <dbReference type="ARBA" id="ARBA00022692"/>
    </source>
</evidence>
<reference evidence="16" key="1">
    <citation type="submission" date="2023-03" db="EMBL/GenBank/DDBJ databases">
        <title>Mating type loci evolution in Malassezia.</title>
        <authorList>
            <person name="Coelho M.A."/>
        </authorList>
    </citation>
    <scope>NUCLEOTIDE SEQUENCE</scope>
    <source>
        <strain evidence="16">CBS 9431</strain>
    </source>
</reference>
<dbReference type="Pfam" id="PF01794">
    <property type="entry name" value="Ferric_reduct"/>
    <property type="match status" value="1"/>
</dbReference>
<protein>
    <recommendedName>
        <fullName evidence="3">ferric-chelate reductase (NADPH)</fullName>
        <ecNumber evidence="3">1.16.1.9</ecNumber>
    </recommendedName>
</protein>
<sequence>MNGMTLLKRHGAASMDDMGMPDMPMDDMPEDFDHQYKYEYRTTYIMCAFVFLAMLVHLFRIYREYCPKSGLRLVRIPGVSNIIAFMRSISYIRFKQRGPIPLPSLQHCIGISAFFISLIVWVLAIKPYYRATSDDGSPPIAIRTCMVAMALFPFIFACALKVNPISMLTGISHARLQVYHRGLAFTMFVMSLIHAIPFLYQAGAEGGYKKLHETYTSEQQYWTGTVCLCLIFWMLCSSLGMFRNLSYQFFVIQHIVCVCVLLGFLYKHNTDTLYSNLFLWAAVAFWIFSIVVRGCMVLISSEFLVGARANVEVQAVTNVPLEDEKLNSERGQETIRLTFSTPLKWRPGQHIYVRLPGFAPAQAHPFSIMSLPNRSRLMSQVVLMAKVHRGTTRKIFNYVQNLDDNFQERFFESEINTNAVANGHHSDSLPYHATDPEKVVTGDEGKVSPKTAVETGPALQRTSVRQTQVVGYLDGPYGFTTSPSSYEHVTFFAGGTGIAHVLPIFLLLLRRSSENDTKVLTKRIRFVWTTHSSGLVNWLESDLRTINKLRETAGVELAIDVHVTGEVAGALEKTYAQTLISNYGVRPDTRAILTEELELAKEAGSTSLATYVCGPPGMVLDVSNRTAAANFDAARGRLGSLKDIMLDAERFDW</sequence>
<dbReference type="GO" id="GO:0005886">
    <property type="term" value="C:plasma membrane"/>
    <property type="evidence" value="ECO:0007669"/>
    <property type="project" value="UniProtKB-SubCell"/>
</dbReference>
<keyword evidence="9" id="KW-0560">Oxidoreductase</keyword>
<comment type="catalytic activity">
    <reaction evidence="12">
        <text>2 a Fe(II)-siderophore + NADP(+) + H(+) = 2 a Fe(III)-siderophore + NADPH</text>
        <dbReference type="Rhea" id="RHEA:28795"/>
        <dbReference type="Rhea" id="RHEA-COMP:11342"/>
        <dbReference type="Rhea" id="RHEA-COMP:11344"/>
        <dbReference type="ChEBI" id="CHEBI:15378"/>
        <dbReference type="ChEBI" id="CHEBI:29033"/>
        <dbReference type="ChEBI" id="CHEBI:29034"/>
        <dbReference type="ChEBI" id="CHEBI:57783"/>
        <dbReference type="ChEBI" id="CHEBI:58349"/>
        <dbReference type="EC" id="1.16.1.9"/>
    </reaction>
</comment>
<evidence type="ECO:0000256" key="4">
    <source>
        <dbReference type="ARBA" id="ARBA00022448"/>
    </source>
</evidence>
<keyword evidence="17" id="KW-1185">Reference proteome</keyword>
<keyword evidence="11 14" id="KW-0472">Membrane</keyword>
<gene>
    <name evidence="16" type="ORF">MJAP1_003841</name>
</gene>
<feature type="transmembrane region" description="Helical" evidence="14">
    <location>
        <begin position="104"/>
        <end position="125"/>
    </location>
</feature>
<dbReference type="EC" id="1.16.1.9" evidence="3"/>
<dbReference type="GO" id="GO:0006879">
    <property type="term" value="P:intracellular iron ion homeostasis"/>
    <property type="evidence" value="ECO:0007669"/>
    <property type="project" value="TreeGrafter"/>
</dbReference>
<keyword evidence="7" id="KW-0249">Electron transport</keyword>
<feature type="transmembrane region" description="Helical" evidence="14">
    <location>
        <begin position="43"/>
        <end position="62"/>
    </location>
</feature>
<feature type="transmembrane region" description="Helical" evidence="14">
    <location>
        <begin position="182"/>
        <end position="200"/>
    </location>
</feature>
<feature type="domain" description="FAD-binding FR-type" evidence="15">
    <location>
        <begin position="308"/>
        <end position="431"/>
    </location>
</feature>
<dbReference type="PANTHER" id="PTHR32361:SF23">
    <property type="entry name" value="FERRIC-CHELATE REDUCTASE"/>
    <property type="match status" value="1"/>
</dbReference>
<dbReference type="InterPro" id="IPR039261">
    <property type="entry name" value="FNR_nucleotide-bd"/>
</dbReference>
<dbReference type="InterPro" id="IPR051410">
    <property type="entry name" value="Ferric/Cupric_Reductase"/>
</dbReference>
<dbReference type="InterPro" id="IPR017927">
    <property type="entry name" value="FAD-bd_FR_type"/>
</dbReference>
<evidence type="ECO:0000256" key="8">
    <source>
        <dbReference type="ARBA" id="ARBA00022989"/>
    </source>
</evidence>
<evidence type="ECO:0000256" key="14">
    <source>
        <dbReference type="SAM" id="Phobius"/>
    </source>
</evidence>
<accession>A0AAF0F4U9</accession>
<feature type="transmembrane region" description="Helical" evidence="14">
    <location>
        <begin position="278"/>
        <end position="299"/>
    </location>
</feature>
<dbReference type="SUPFAM" id="SSF63380">
    <property type="entry name" value="Riboflavin synthase domain-like"/>
    <property type="match status" value="1"/>
</dbReference>
<proteinExistence type="inferred from homology"/>
<dbReference type="SFLD" id="SFLDS00052">
    <property type="entry name" value="Ferric_Reductase_Domain"/>
    <property type="match status" value="1"/>
</dbReference>
<evidence type="ECO:0000256" key="2">
    <source>
        <dbReference type="ARBA" id="ARBA00006278"/>
    </source>
</evidence>
<dbReference type="RefSeq" id="XP_060123747.1">
    <property type="nucleotide sequence ID" value="XM_060267764.1"/>
</dbReference>
<dbReference type="InterPro" id="IPR013112">
    <property type="entry name" value="FAD-bd_8"/>
</dbReference>
<dbReference type="PROSITE" id="PS51384">
    <property type="entry name" value="FAD_FR"/>
    <property type="match status" value="1"/>
</dbReference>
<dbReference type="GO" id="GO:0006826">
    <property type="term" value="P:iron ion transport"/>
    <property type="evidence" value="ECO:0007669"/>
    <property type="project" value="TreeGrafter"/>
</dbReference>
<dbReference type="EMBL" id="CP119965">
    <property type="protein sequence ID" value="WFD40850.1"/>
    <property type="molecule type" value="Genomic_DNA"/>
</dbReference>
<dbReference type="InterPro" id="IPR013121">
    <property type="entry name" value="Fe_red_NAD-bd_6"/>
</dbReference>
<dbReference type="GO" id="GO:0052851">
    <property type="term" value="F:ferric-chelate reductase (NADPH) activity"/>
    <property type="evidence" value="ECO:0007669"/>
    <property type="project" value="UniProtKB-EC"/>
</dbReference>
<dbReference type="Pfam" id="PF08030">
    <property type="entry name" value="NAD_binding_6"/>
    <property type="match status" value="1"/>
</dbReference>
<feature type="transmembrane region" description="Helical" evidence="14">
    <location>
        <begin position="140"/>
        <end position="162"/>
    </location>
</feature>
<name>A0AAF0F4U9_9BASI</name>
<keyword evidence="4" id="KW-0813">Transport</keyword>
<dbReference type="Gene3D" id="3.40.50.80">
    <property type="entry name" value="Nucleotide-binding domain of ferredoxin-NADP reductase (FNR) module"/>
    <property type="match status" value="1"/>
</dbReference>
<evidence type="ECO:0000256" key="10">
    <source>
        <dbReference type="ARBA" id="ARBA00023065"/>
    </source>
</evidence>
<dbReference type="SUPFAM" id="SSF52343">
    <property type="entry name" value="Ferredoxin reductase-like, C-terminal NADP-linked domain"/>
    <property type="match status" value="1"/>
</dbReference>
<evidence type="ECO:0000256" key="7">
    <source>
        <dbReference type="ARBA" id="ARBA00022982"/>
    </source>
</evidence>
<organism evidence="16 17">
    <name type="scientific">Malassezia japonica</name>
    <dbReference type="NCBI Taxonomy" id="223818"/>
    <lineage>
        <taxon>Eukaryota</taxon>
        <taxon>Fungi</taxon>
        <taxon>Dikarya</taxon>
        <taxon>Basidiomycota</taxon>
        <taxon>Ustilaginomycotina</taxon>
        <taxon>Malasseziomycetes</taxon>
        <taxon>Malasseziales</taxon>
        <taxon>Malasseziaceae</taxon>
        <taxon>Malassezia</taxon>
    </lineage>
</organism>
<feature type="compositionally biased region" description="Basic and acidic residues" evidence="13">
    <location>
        <begin position="434"/>
        <end position="447"/>
    </location>
</feature>
<evidence type="ECO:0000259" key="15">
    <source>
        <dbReference type="PROSITE" id="PS51384"/>
    </source>
</evidence>
<comment type="similarity">
    <text evidence="2">Belongs to the ferric reductase (FRE) family.</text>
</comment>
<evidence type="ECO:0000313" key="17">
    <source>
        <dbReference type="Proteomes" id="UP001217754"/>
    </source>
</evidence>
<keyword evidence="5" id="KW-1003">Cell membrane</keyword>
<evidence type="ECO:0000256" key="13">
    <source>
        <dbReference type="SAM" id="MobiDB-lite"/>
    </source>
</evidence>
<dbReference type="GO" id="GO:0015677">
    <property type="term" value="P:copper ion import"/>
    <property type="evidence" value="ECO:0007669"/>
    <property type="project" value="TreeGrafter"/>
</dbReference>
<dbReference type="InterPro" id="IPR013130">
    <property type="entry name" value="Fe3_Rdtase_TM_dom"/>
</dbReference>
<keyword evidence="6 14" id="KW-0812">Transmembrane</keyword>
<dbReference type="CDD" id="cd06186">
    <property type="entry name" value="NOX_Duox_like_FAD_NADP"/>
    <property type="match status" value="1"/>
</dbReference>